<protein>
    <recommendedName>
        <fullName evidence="3">DUF5667 domain-containing protein</fullName>
    </recommendedName>
</protein>
<dbReference type="Proteomes" id="UP000776252">
    <property type="component" value="Unassembled WGS sequence"/>
</dbReference>
<feature type="chain" id="PRO_5047369879" description="DUF5667 domain-containing protein" evidence="2">
    <location>
        <begin position="24"/>
        <end position="212"/>
    </location>
</feature>
<accession>A0ABS6BSD1</accession>
<dbReference type="InterPro" id="IPR043725">
    <property type="entry name" value="DUF5667"/>
</dbReference>
<evidence type="ECO:0000259" key="3">
    <source>
        <dbReference type="Pfam" id="PF18915"/>
    </source>
</evidence>
<feature type="coiled-coil region" evidence="1">
    <location>
        <begin position="102"/>
        <end position="164"/>
    </location>
</feature>
<keyword evidence="2" id="KW-0732">Signal</keyword>
<keyword evidence="5" id="KW-1185">Reference proteome</keyword>
<evidence type="ECO:0000256" key="2">
    <source>
        <dbReference type="SAM" id="SignalP"/>
    </source>
</evidence>
<name>A0ABS6BSD1_9CLOT</name>
<evidence type="ECO:0000256" key="1">
    <source>
        <dbReference type="SAM" id="Coils"/>
    </source>
</evidence>
<feature type="domain" description="DUF5667" evidence="3">
    <location>
        <begin position="48"/>
        <end position="136"/>
    </location>
</feature>
<dbReference type="RefSeq" id="WP_216145953.1">
    <property type="nucleotide sequence ID" value="NZ_JAHLDV010000004.1"/>
</dbReference>
<proteinExistence type="predicted"/>
<keyword evidence="1" id="KW-0175">Coiled coil</keyword>
<dbReference type="Pfam" id="PF18915">
    <property type="entry name" value="DUF5667"/>
    <property type="match status" value="1"/>
</dbReference>
<dbReference type="EMBL" id="JAHLDV010000004">
    <property type="protein sequence ID" value="MBU3158743.1"/>
    <property type="molecule type" value="Genomic_DNA"/>
</dbReference>
<reference evidence="4 5" key="1">
    <citation type="submission" date="2021-06" db="EMBL/GenBank/DDBJ databases">
        <title>Clostridia strains as spoilage organisms.</title>
        <authorList>
            <person name="Wambui J."/>
            <person name="Stephan R."/>
            <person name="Stevens M.J.A."/>
        </authorList>
    </citation>
    <scope>NUCLEOTIDE SEQUENCE [LARGE SCALE GENOMIC DNA]</scope>
    <source>
        <strain evidence="4 5">DSM 14204</strain>
    </source>
</reference>
<feature type="signal peptide" evidence="2">
    <location>
        <begin position="1"/>
        <end position="23"/>
    </location>
</feature>
<gene>
    <name evidence="4" type="ORF">KPL37_03005</name>
</gene>
<evidence type="ECO:0000313" key="4">
    <source>
        <dbReference type="EMBL" id="MBU3158743.1"/>
    </source>
</evidence>
<comment type="caution">
    <text evidence="4">The sequence shown here is derived from an EMBL/GenBank/DDBJ whole genome shotgun (WGS) entry which is preliminary data.</text>
</comment>
<evidence type="ECO:0000313" key="5">
    <source>
        <dbReference type="Proteomes" id="UP000776252"/>
    </source>
</evidence>
<sequence length="212" mass="24157">MKRVAILVAAIAFTIRVNTQAFAIDVENSNNTRNETNINEVVNKETEIMADSILYFIEKGLDNLKVFLNLNDVKKTEIILQIEDERLAEYDDMTVKEKYELAEDMIKELGKLNDKLDGNKQETTETESVKRKAVANMGEKRQQLNDVRQEYQLVKISLEQAKKSGDKVAIKVAEELLKEKQSLSKVAIEENKSVNLTNKVEGKPLKVINKVE</sequence>
<organism evidence="4 5">
    <name type="scientific">Clostridium frigoris</name>
    <dbReference type="NCBI Taxonomy" id="205327"/>
    <lineage>
        <taxon>Bacteria</taxon>
        <taxon>Bacillati</taxon>
        <taxon>Bacillota</taxon>
        <taxon>Clostridia</taxon>
        <taxon>Eubacteriales</taxon>
        <taxon>Clostridiaceae</taxon>
        <taxon>Clostridium</taxon>
    </lineage>
</organism>